<dbReference type="EMBL" id="CADCXU010016601">
    <property type="protein sequence ID" value="CAB0005760.1"/>
    <property type="molecule type" value="Genomic_DNA"/>
</dbReference>
<dbReference type="AlphaFoldDB" id="A0A6H5GRF1"/>
<gene>
    <name evidence="1" type="ORF">NTEN_LOCUS11237</name>
</gene>
<evidence type="ECO:0000313" key="1">
    <source>
        <dbReference type="EMBL" id="CAB0005760.1"/>
    </source>
</evidence>
<dbReference type="Proteomes" id="UP000479000">
    <property type="component" value="Unassembled WGS sequence"/>
</dbReference>
<proteinExistence type="predicted"/>
<organism evidence="1 2">
    <name type="scientific">Nesidiocoris tenuis</name>
    <dbReference type="NCBI Taxonomy" id="355587"/>
    <lineage>
        <taxon>Eukaryota</taxon>
        <taxon>Metazoa</taxon>
        <taxon>Ecdysozoa</taxon>
        <taxon>Arthropoda</taxon>
        <taxon>Hexapoda</taxon>
        <taxon>Insecta</taxon>
        <taxon>Pterygota</taxon>
        <taxon>Neoptera</taxon>
        <taxon>Paraneoptera</taxon>
        <taxon>Hemiptera</taxon>
        <taxon>Heteroptera</taxon>
        <taxon>Panheteroptera</taxon>
        <taxon>Cimicomorpha</taxon>
        <taxon>Miridae</taxon>
        <taxon>Dicyphina</taxon>
        <taxon>Nesidiocoris</taxon>
    </lineage>
</organism>
<name>A0A6H5GRF1_9HEMI</name>
<protein>
    <submittedName>
        <fullName evidence="1">Uncharacterized protein</fullName>
    </submittedName>
</protein>
<evidence type="ECO:0000313" key="2">
    <source>
        <dbReference type="Proteomes" id="UP000479000"/>
    </source>
</evidence>
<reference evidence="1 2" key="1">
    <citation type="submission" date="2020-02" db="EMBL/GenBank/DDBJ databases">
        <authorList>
            <person name="Ferguson B K."/>
        </authorList>
    </citation>
    <scope>NUCLEOTIDE SEQUENCE [LARGE SCALE GENOMIC DNA]</scope>
</reference>
<accession>A0A6H5GRF1</accession>
<sequence length="68" mass="7544">MGRLFRVSPTAGSFVRLITVYHHGLFLTDHNSDEVGGYNRRGYSSRPSGPLIVPTRSLFIGKIKTVPL</sequence>
<keyword evidence="2" id="KW-1185">Reference proteome</keyword>